<keyword evidence="2 4" id="KW-0689">Ribosomal protein</keyword>
<dbReference type="AlphaFoldDB" id="A0A532V4A4"/>
<proteinExistence type="inferred from homology"/>
<evidence type="ECO:0000256" key="5">
    <source>
        <dbReference type="RuleBase" id="RU000660"/>
    </source>
</evidence>
<feature type="compositionally biased region" description="Basic residues" evidence="6">
    <location>
        <begin position="167"/>
        <end position="180"/>
    </location>
</feature>
<dbReference type="PANTHER" id="PTHR14413:SF16">
    <property type="entry name" value="LARGE RIBOSOMAL SUBUNIT PROTEIN BL17M"/>
    <property type="match status" value="1"/>
</dbReference>
<keyword evidence="3 4" id="KW-0687">Ribonucleoprotein</keyword>
<dbReference type="HAMAP" id="MF_01368">
    <property type="entry name" value="Ribosomal_bL17"/>
    <property type="match status" value="1"/>
</dbReference>
<protein>
    <recommendedName>
        <fullName evidence="4">Large ribosomal subunit protein bL17</fullName>
    </recommendedName>
</protein>
<feature type="compositionally biased region" description="Basic and acidic residues" evidence="6">
    <location>
        <begin position="156"/>
        <end position="166"/>
    </location>
</feature>
<gene>
    <name evidence="4" type="primary">rplQ</name>
    <name evidence="7" type="ORF">CEE36_07875</name>
</gene>
<evidence type="ECO:0000256" key="4">
    <source>
        <dbReference type="HAMAP-Rule" id="MF_01368"/>
    </source>
</evidence>
<dbReference type="NCBIfam" id="TIGR00059">
    <property type="entry name" value="L17"/>
    <property type="match status" value="1"/>
</dbReference>
<dbReference type="Gene3D" id="3.90.1030.10">
    <property type="entry name" value="Ribosomal protein L17"/>
    <property type="match status" value="1"/>
</dbReference>
<dbReference type="Proteomes" id="UP000317778">
    <property type="component" value="Unassembled WGS sequence"/>
</dbReference>
<evidence type="ECO:0000256" key="1">
    <source>
        <dbReference type="ARBA" id="ARBA00008777"/>
    </source>
</evidence>
<evidence type="ECO:0000256" key="2">
    <source>
        <dbReference type="ARBA" id="ARBA00022980"/>
    </source>
</evidence>
<reference evidence="7 8" key="1">
    <citation type="submission" date="2017-06" db="EMBL/GenBank/DDBJ databases">
        <title>Novel microbial phyla capable of carbon fixation and sulfur reduction in deep-sea sediments.</title>
        <authorList>
            <person name="Huang J."/>
            <person name="Baker B."/>
            <person name="Wang Y."/>
        </authorList>
    </citation>
    <scope>NUCLEOTIDE SEQUENCE [LARGE SCALE GENOMIC DNA]</scope>
    <source>
        <strain evidence="7">B3_TA06</strain>
    </source>
</reference>
<organism evidence="7 8">
    <name type="scientific">candidate division TA06 bacterium B3_TA06</name>
    <dbReference type="NCBI Taxonomy" id="2012487"/>
    <lineage>
        <taxon>Bacteria</taxon>
        <taxon>Bacteria division TA06</taxon>
    </lineage>
</organism>
<dbReference type="InterPro" id="IPR000456">
    <property type="entry name" value="Ribosomal_bL17"/>
</dbReference>
<dbReference type="SUPFAM" id="SSF64263">
    <property type="entry name" value="Prokaryotic ribosomal protein L17"/>
    <property type="match status" value="1"/>
</dbReference>
<evidence type="ECO:0000256" key="6">
    <source>
        <dbReference type="SAM" id="MobiDB-lite"/>
    </source>
</evidence>
<dbReference type="GO" id="GO:0006412">
    <property type="term" value="P:translation"/>
    <property type="evidence" value="ECO:0007669"/>
    <property type="project" value="UniProtKB-UniRule"/>
</dbReference>
<dbReference type="GO" id="GO:0003735">
    <property type="term" value="F:structural constituent of ribosome"/>
    <property type="evidence" value="ECO:0007669"/>
    <property type="project" value="InterPro"/>
</dbReference>
<comment type="subunit">
    <text evidence="4">Part of the 50S ribosomal subunit. Contacts protein L32.</text>
</comment>
<evidence type="ECO:0000256" key="3">
    <source>
        <dbReference type="ARBA" id="ARBA00023274"/>
    </source>
</evidence>
<dbReference type="InterPro" id="IPR036373">
    <property type="entry name" value="Ribosomal_bL17_sf"/>
</dbReference>
<dbReference type="PANTHER" id="PTHR14413">
    <property type="entry name" value="RIBOSOMAL PROTEIN L17"/>
    <property type="match status" value="1"/>
</dbReference>
<name>A0A532V4A4_UNCT6</name>
<comment type="similarity">
    <text evidence="1 4 5">Belongs to the bacterial ribosomal protein bL17 family.</text>
</comment>
<comment type="caution">
    <text evidence="7">The sequence shown here is derived from an EMBL/GenBank/DDBJ whole genome shotgun (WGS) entry which is preliminary data.</text>
</comment>
<sequence>MRHRKDLSKLGRPRAHRKALVQSLVRSLFLYESIKTTLTKAKAAQRLAERLVSRSRRDDLAARRYAYVHLGDHELVARLFGEISPRFEDRASGFTRIFMLGSRPGDGAQMAVLEMAVKGETKKAKKTKQATKTAAKSPAREIGKSKAKPKAKAKSPKKEAGKERKPAAAKKKPTSKQKSG</sequence>
<evidence type="ECO:0000313" key="8">
    <source>
        <dbReference type="Proteomes" id="UP000317778"/>
    </source>
</evidence>
<feature type="compositionally biased region" description="Basic residues" evidence="6">
    <location>
        <begin position="145"/>
        <end position="155"/>
    </location>
</feature>
<evidence type="ECO:0000313" key="7">
    <source>
        <dbReference type="EMBL" id="TKJ41962.1"/>
    </source>
</evidence>
<dbReference type="Pfam" id="PF01196">
    <property type="entry name" value="Ribosomal_L17"/>
    <property type="match status" value="1"/>
</dbReference>
<dbReference type="EMBL" id="NJBO01000012">
    <property type="protein sequence ID" value="TKJ41962.1"/>
    <property type="molecule type" value="Genomic_DNA"/>
</dbReference>
<feature type="region of interest" description="Disordered" evidence="6">
    <location>
        <begin position="119"/>
        <end position="180"/>
    </location>
</feature>
<dbReference type="GO" id="GO:0022625">
    <property type="term" value="C:cytosolic large ribosomal subunit"/>
    <property type="evidence" value="ECO:0007669"/>
    <property type="project" value="TreeGrafter"/>
</dbReference>
<accession>A0A532V4A4</accession>